<evidence type="ECO:0000256" key="1">
    <source>
        <dbReference type="ARBA" id="ARBA00004071"/>
    </source>
</evidence>
<feature type="site" description="May be important for catalysis" evidence="7">
    <location>
        <position position="243"/>
    </location>
</feature>
<keyword evidence="4" id="KW-0732">Signal</keyword>
<name>A0A9X1WR45_9BACL</name>
<dbReference type="GO" id="GO:0005764">
    <property type="term" value="C:lysosome"/>
    <property type="evidence" value="ECO:0007669"/>
    <property type="project" value="TreeGrafter"/>
</dbReference>
<evidence type="ECO:0000256" key="6">
    <source>
        <dbReference type="ARBA" id="ARBA00023295"/>
    </source>
</evidence>
<evidence type="ECO:0000256" key="2">
    <source>
        <dbReference type="ARBA" id="ARBA00007951"/>
    </source>
</evidence>
<comment type="similarity">
    <text evidence="2">Belongs to the glycosyl hydrolase 29 family.</text>
</comment>
<dbReference type="InterPro" id="IPR017853">
    <property type="entry name" value="GH"/>
</dbReference>
<comment type="caution">
    <text evidence="9">The sequence shown here is derived from an EMBL/GenBank/DDBJ whole genome shotgun (WGS) entry which is preliminary data.</text>
</comment>
<evidence type="ECO:0000256" key="7">
    <source>
        <dbReference type="PIRSR" id="PIRSR001092-1"/>
    </source>
</evidence>
<dbReference type="Gene3D" id="3.20.20.80">
    <property type="entry name" value="Glycosidases"/>
    <property type="match status" value="1"/>
</dbReference>
<accession>A0A9X1WR45</accession>
<evidence type="ECO:0000256" key="3">
    <source>
        <dbReference type="ARBA" id="ARBA00012662"/>
    </source>
</evidence>
<dbReference type="PRINTS" id="PR00741">
    <property type="entry name" value="GLHYDRLASE29"/>
</dbReference>
<dbReference type="PANTHER" id="PTHR10030">
    <property type="entry name" value="ALPHA-L-FUCOSIDASE"/>
    <property type="match status" value="1"/>
</dbReference>
<dbReference type="InterPro" id="IPR000933">
    <property type="entry name" value="Glyco_hydro_29"/>
</dbReference>
<dbReference type="GO" id="GO:0016139">
    <property type="term" value="P:glycoside catabolic process"/>
    <property type="evidence" value="ECO:0007669"/>
    <property type="project" value="TreeGrafter"/>
</dbReference>
<evidence type="ECO:0000313" key="10">
    <source>
        <dbReference type="Proteomes" id="UP001139347"/>
    </source>
</evidence>
<dbReference type="Proteomes" id="UP001139347">
    <property type="component" value="Unassembled WGS sequence"/>
</dbReference>
<organism evidence="9 10">
    <name type="scientific">Paenibacillus mangrovi</name>
    <dbReference type="NCBI Taxonomy" id="2931978"/>
    <lineage>
        <taxon>Bacteria</taxon>
        <taxon>Bacillati</taxon>
        <taxon>Bacillota</taxon>
        <taxon>Bacilli</taxon>
        <taxon>Bacillales</taxon>
        <taxon>Paenibacillaceae</taxon>
        <taxon>Paenibacillus</taxon>
    </lineage>
</organism>
<keyword evidence="6" id="KW-0326">Glycosidase</keyword>
<dbReference type="PIRSF" id="PIRSF001092">
    <property type="entry name" value="Alpha-L-fucosidase"/>
    <property type="match status" value="1"/>
</dbReference>
<evidence type="ECO:0000313" key="9">
    <source>
        <dbReference type="EMBL" id="MCJ8013508.1"/>
    </source>
</evidence>
<dbReference type="RefSeq" id="WP_244727037.1">
    <property type="nucleotide sequence ID" value="NZ_JALIRP010000007.1"/>
</dbReference>
<dbReference type="SMART" id="SM00812">
    <property type="entry name" value="Alpha_L_fucos"/>
    <property type="match status" value="1"/>
</dbReference>
<sequence>MRATHPEAQWFDEARFGIFIHWGPYSLREIEASWPLMPHSSQHLGVDVYESLADEFNPLNYDPKVWAKAAKAAGAKYIVLTVKHHDGFCLFDTKTTDYNAVQRGPKRDLVMPFVEAVRSEGLKVGLYFTTIDWHDPDFATIPISAGIQSPKPNVYDPMRWWEFHKRFVEQLRELLINYGRIDLIWFDVPGFGADRWRSSEVKQMMLNLQPHLIVNNRLPDAGDYETPEQFVPVHPPDEWWETCMTMNNQWAYHSDKTCYKSTLTLLNTLLEIATKGGNLLLNVGPRPDGTWPEEALERLEAIGTWLKHSGESIYGTKRTPVHFPPCFYGPITVKENTVYLHVKDIPRFPLEFRWIQGKVREVRLLRTGKALSYRVEETVGVSGGVHGEHYVSRISIDLAPEDCDEWNTVVAVDFEGIPVWPELRK</sequence>
<evidence type="ECO:0000256" key="4">
    <source>
        <dbReference type="ARBA" id="ARBA00022729"/>
    </source>
</evidence>
<keyword evidence="10" id="KW-1185">Reference proteome</keyword>
<dbReference type="EMBL" id="JALIRP010000007">
    <property type="protein sequence ID" value="MCJ8013508.1"/>
    <property type="molecule type" value="Genomic_DNA"/>
</dbReference>
<gene>
    <name evidence="9" type="ORF">MUG84_17415</name>
</gene>
<protein>
    <recommendedName>
        <fullName evidence="3">alpha-L-fucosidase</fullName>
        <ecNumber evidence="3">3.2.1.51</ecNumber>
    </recommendedName>
</protein>
<comment type="function">
    <text evidence="1">Alpha-L-fucosidase is responsible for hydrolyzing the alpha-1,6-linked fucose joined to the reducing-end N-acetylglucosamine of the carbohydrate moieties of glycoproteins.</text>
</comment>
<dbReference type="EC" id="3.2.1.51" evidence="3"/>
<evidence type="ECO:0000256" key="5">
    <source>
        <dbReference type="ARBA" id="ARBA00022801"/>
    </source>
</evidence>
<evidence type="ECO:0000259" key="8">
    <source>
        <dbReference type="Pfam" id="PF01120"/>
    </source>
</evidence>
<dbReference type="AlphaFoldDB" id="A0A9X1WR45"/>
<dbReference type="PANTHER" id="PTHR10030:SF37">
    <property type="entry name" value="ALPHA-L-FUCOSIDASE-RELATED"/>
    <property type="match status" value="1"/>
</dbReference>
<keyword evidence="5" id="KW-0378">Hydrolase</keyword>
<dbReference type="GO" id="GO:0004560">
    <property type="term" value="F:alpha-L-fucosidase activity"/>
    <property type="evidence" value="ECO:0007669"/>
    <property type="project" value="InterPro"/>
</dbReference>
<dbReference type="SUPFAM" id="SSF51445">
    <property type="entry name" value="(Trans)glycosidases"/>
    <property type="match status" value="1"/>
</dbReference>
<feature type="domain" description="Glycoside hydrolase family 29 N-terminal" evidence="8">
    <location>
        <begin position="5"/>
        <end position="311"/>
    </location>
</feature>
<dbReference type="Pfam" id="PF01120">
    <property type="entry name" value="Alpha_L_fucos"/>
    <property type="match status" value="1"/>
</dbReference>
<reference evidence="9" key="1">
    <citation type="submission" date="2022-04" db="EMBL/GenBank/DDBJ databases">
        <title>Paenibacillus mangrovi sp. nov., a novel endophytic bacterium isolated from bark of Kandelia candel.</title>
        <authorList>
            <person name="Tuo L."/>
        </authorList>
    </citation>
    <scope>NUCLEOTIDE SEQUENCE</scope>
    <source>
        <strain evidence="9">KQZ6P-2</strain>
    </source>
</reference>
<dbReference type="InterPro" id="IPR016286">
    <property type="entry name" value="FUC_metazoa-typ"/>
</dbReference>
<proteinExistence type="inferred from homology"/>
<dbReference type="InterPro" id="IPR057739">
    <property type="entry name" value="Glyco_hydro_29_N"/>
</dbReference>
<dbReference type="GO" id="GO:0006004">
    <property type="term" value="P:fucose metabolic process"/>
    <property type="evidence" value="ECO:0007669"/>
    <property type="project" value="InterPro"/>
</dbReference>